<dbReference type="Proteomes" id="UP000234331">
    <property type="component" value="Unassembled WGS sequence"/>
</dbReference>
<dbReference type="AlphaFoldDB" id="A0A2I2KN72"/>
<reference evidence="1 2" key="1">
    <citation type="submission" date="2017-06" db="EMBL/GenBank/DDBJ databases">
        <authorList>
            <person name="Kim H.J."/>
            <person name="Triplett B.A."/>
        </authorList>
    </citation>
    <scope>NUCLEOTIDE SEQUENCE [LARGE SCALE GENOMIC DNA]</scope>
    <source>
        <strain evidence="1">FRACA_ARgP5</strain>
    </source>
</reference>
<dbReference type="EMBL" id="FZMO01000080">
    <property type="protein sequence ID" value="SNQ47113.1"/>
    <property type="molecule type" value="Genomic_DNA"/>
</dbReference>
<accession>A0A2I2KN72</accession>
<name>A0A2I2KN72_9ACTN</name>
<proteinExistence type="predicted"/>
<evidence type="ECO:0000313" key="2">
    <source>
        <dbReference type="Proteomes" id="UP000234331"/>
    </source>
</evidence>
<protein>
    <submittedName>
        <fullName evidence="1">Uncharacterized protein</fullName>
    </submittedName>
</protein>
<keyword evidence="2" id="KW-1185">Reference proteome</keyword>
<evidence type="ECO:0000313" key="1">
    <source>
        <dbReference type="EMBL" id="SNQ47113.1"/>
    </source>
</evidence>
<organism evidence="1 2">
    <name type="scientific">Frankia canadensis</name>
    <dbReference type="NCBI Taxonomy" id="1836972"/>
    <lineage>
        <taxon>Bacteria</taxon>
        <taxon>Bacillati</taxon>
        <taxon>Actinomycetota</taxon>
        <taxon>Actinomycetes</taxon>
        <taxon>Frankiales</taxon>
        <taxon>Frankiaceae</taxon>
        <taxon>Frankia</taxon>
    </lineage>
</organism>
<sequence>MGVHGGQHVVFDFDGALEVARQLWGLAENVDTFRGKRDAAATTALRHWQGRYATEFRGSVTAEQGSDTSLSAAMRADARNLATLWSQAMTEEARVRYADHVTEKKQHRSFFHRVEDTILGSHEDYGPEPGPFAVPQPPTFTATGCLPVYT</sequence>
<gene>
    <name evidence="1" type="ORF">FRACA_1700005</name>
</gene>